<dbReference type="SUPFAM" id="SSF50800">
    <property type="entry name" value="PK beta-barrel domain-like"/>
    <property type="match status" value="1"/>
</dbReference>
<proteinExistence type="predicted"/>
<dbReference type="InterPro" id="IPR005302">
    <property type="entry name" value="MoCF_Sase_C"/>
</dbReference>
<accession>A0A0P8DER0</accession>
<dbReference type="Proteomes" id="UP000050465">
    <property type="component" value="Unassembled WGS sequence"/>
</dbReference>
<sequence>MARTLVGHLKALWRYPVKSMQGETLEISEVGEQGLVGDRTYALWDVKTSRVASAKNPQKWATLLNCQATFTKTPTLSEPMPPVQITLPMGTTVTSTQPDINPLLSDWIEREVQFLSSAPAKPSLDQYWPDVEGREYRDTVVELLMPEGTFFDSCPIHAVTVATLERLKALYPTGEFDPCRFRPNLLIDTQADQPDFVENDWIGKTLLIGDSVILKIDTKCPRCVVTTLAQNGLPQDLDILRTTAKYNEVIAGIRLSVIQGGTIHQGDAVWLETTNA</sequence>
<dbReference type="InterPro" id="IPR011037">
    <property type="entry name" value="Pyrv_Knase-like_insert_dom_sf"/>
</dbReference>
<dbReference type="InterPro" id="IPR005303">
    <property type="entry name" value="MOCOS_middle"/>
</dbReference>
<dbReference type="Pfam" id="PF03476">
    <property type="entry name" value="MOSC_N"/>
    <property type="match status" value="1"/>
</dbReference>
<dbReference type="STRING" id="1666911.HLUCCA11_13390"/>
<dbReference type="EMBL" id="LJZR01000017">
    <property type="protein sequence ID" value="KPQ34715.1"/>
    <property type="molecule type" value="Genomic_DNA"/>
</dbReference>
<dbReference type="Pfam" id="PF03473">
    <property type="entry name" value="MOSC"/>
    <property type="match status" value="1"/>
</dbReference>
<dbReference type="PATRIC" id="fig|1666911.3.peg.1444"/>
<dbReference type="PROSITE" id="PS51340">
    <property type="entry name" value="MOSC"/>
    <property type="match status" value="1"/>
</dbReference>
<gene>
    <name evidence="2" type="ORF">HLUCCA11_13390</name>
</gene>
<protein>
    <submittedName>
        <fullName evidence="2">Putative Fe-S protein</fullName>
    </submittedName>
</protein>
<dbReference type="GO" id="GO:0003824">
    <property type="term" value="F:catalytic activity"/>
    <property type="evidence" value="ECO:0007669"/>
    <property type="project" value="InterPro"/>
</dbReference>
<dbReference type="GO" id="GO:0030151">
    <property type="term" value="F:molybdenum ion binding"/>
    <property type="evidence" value="ECO:0007669"/>
    <property type="project" value="InterPro"/>
</dbReference>
<name>A0A0P8DER0_9CYAN</name>
<organism evidence="2 3">
    <name type="scientific">Phormidesmis priestleyi Ana</name>
    <dbReference type="NCBI Taxonomy" id="1666911"/>
    <lineage>
        <taxon>Bacteria</taxon>
        <taxon>Bacillati</taxon>
        <taxon>Cyanobacteriota</taxon>
        <taxon>Cyanophyceae</taxon>
        <taxon>Leptolyngbyales</taxon>
        <taxon>Leptolyngbyaceae</taxon>
        <taxon>Phormidesmis</taxon>
    </lineage>
</organism>
<feature type="domain" description="MOSC" evidence="1">
    <location>
        <begin position="113"/>
        <end position="272"/>
    </location>
</feature>
<dbReference type="GO" id="GO:0030170">
    <property type="term" value="F:pyridoxal phosphate binding"/>
    <property type="evidence" value="ECO:0007669"/>
    <property type="project" value="InterPro"/>
</dbReference>
<evidence type="ECO:0000259" key="1">
    <source>
        <dbReference type="PROSITE" id="PS51340"/>
    </source>
</evidence>
<reference evidence="2 3" key="1">
    <citation type="submission" date="2015-09" db="EMBL/GenBank/DDBJ databases">
        <title>Identification and resolution of microdiversity through metagenomic sequencing of parallel consortia.</title>
        <authorList>
            <person name="Nelson W.C."/>
            <person name="Romine M.F."/>
            <person name="Lindemann S.R."/>
        </authorList>
    </citation>
    <scope>NUCLEOTIDE SEQUENCE [LARGE SCALE GENOMIC DNA]</scope>
    <source>
        <strain evidence="2">Ana</strain>
    </source>
</reference>
<evidence type="ECO:0000313" key="2">
    <source>
        <dbReference type="EMBL" id="KPQ34715.1"/>
    </source>
</evidence>
<dbReference type="AlphaFoldDB" id="A0A0P8DER0"/>
<evidence type="ECO:0000313" key="3">
    <source>
        <dbReference type="Proteomes" id="UP000050465"/>
    </source>
</evidence>
<comment type="caution">
    <text evidence="2">The sequence shown here is derived from an EMBL/GenBank/DDBJ whole genome shotgun (WGS) entry which is preliminary data.</text>
</comment>
<dbReference type="Gene3D" id="2.40.33.20">
    <property type="entry name" value="PK beta-barrel domain-like"/>
    <property type="match status" value="1"/>
</dbReference>